<dbReference type="PROSITE" id="PS50011">
    <property type="entry name" value="PROTEIN_KINASE_DOM"/>
    <property type="match status" value="1"/>
</dbReference>
<dbReference type="PANTHER" id="PTHR43642:SF1">
    <property type="entry name" value="HYBRID SIGNAL TRANSDUCTION HISTIDINE KINASE G"/>
    <property type="match status" value="1"/>
</dbReference>
<dbReference type="Gene3D" id="1.10.510.10">
    <property type="entry name" value="Transferase(Phosphotransferase) domain 1"/>
    <property type="match status" value="1"/>
</dbReference>
<organism evidence="2 3">
    <name type="scientific">Persicitalea jodogahamensis</name>
    <dbReference type="NCBI Taxonomy" id="402147"/>
    <lineage>
        <taxon>Bacteria</taxon>
        <taxon>Pseudomonadati</taxon>
        <taxon>Bacteroidota</taxon>
        <taxon>Cytophagia</taxon>
        <taxon>Cytophagales</taxon>
        <taxon>Spirosomataceae</taxon>
        <taxon>Persicitalea</taxon>
    </lineage>
</organism>
<sequence>MPNFTPKEILYESDSTTVQRATREDTAEEVVVKTPKGGDYSGIYNEYNLLREDSLRYKSLAVEYIDDKPSLIRTYLPGNSLKTLIAEGNAGLEFFFEYAAEIARQLQDIHDRSIIHRDISSHNIIINPRMKWASVVDFDTATKARSFRVSVFDTDWQAGHGHYISPEQTGRMNRLVDYRTDYYSLGVVYYEMLTGQLPFTTSDVLELIRNHIAVEPPRVDAVQPGIPAMVGELVAKLTAKDSEARYQSMGGLMADLQRCRREWGERKKIDSFPLGTQDMPSRLHVSQKMVGRKPELEQILGLFDRTSRGEKVFLSVGGLSGVGKSTLVNETVRPLTERSGIFMSGKYDPQQQNIPYYGWIRAIEQWADSVANEPPAQQEQWRRLFSEKLVGMDSILLRLVPQLEILLDDTPDPAETSATELKNRLLYALGLFFSALAGPSHPLVLFLDDLQWADDDSLRLLESIIDNPNLTHLFLVAAYRSDEVDAAHPFYPFTGSAPAEESSVDDQPVFRATMQLRPLSESDAYELLRHTFSGGEAADDHRLRDLSRLVFSKTQGNPFFVEQFLNLLFERKLLWLNAQNRTWEWNLEKIGEMAISEDVVKVILEKIRSLAPETIRALTVASALGNSFSLERTAALLERKISILHEQLWPAVQTNSILPAHSDYKNVPELYEREHSDVVFHFAHDRIQQALYEEIEPEERKALHFSIGRSLLFGSQTEERLFEMANHFLKASDLAGASPDAAAISDALRRAGQKAYQSAAFDNAFRYLALWEKLRRDQNTEALPLYRILIETAHLTGRGKESVFYETKAMELASTQEERSAVFETMIMSYTATNELAKATDLAHQALAELGIRLPRKARKWQVVFAALRSRMLLPDSKISTISDWPEMTDTRRQWAMRLLNASLSAYFLHNLDTYPLLIFKMVELNTRFGNTRQSITGFGSYGLILAGSLNAPESGYATGKQALKLLEKYQADELVALAGFIDHTFIAHWKEPVVKMIDQCYDTYQRGLSQGDIWYSGWNLYMSNSYRLYLGGKMSALTDGIRAHMSFCRQHNLPHPQSRSELDLYVGQRLRYTNYTDPEFDWEQAIAGLLSSADHTAIFHAYFNYGLCSFWLGEFDVAWQMLQMAEKYSGLAKGIFSYPYFKIYQSLAGLEIYASADDPVQKQIQSQVAKNLKLLTKIAAMQEANYRWGVVLVKAESDRVFSTTFQPGAFQKTIEMTRSEGLVYPALLARLQLVRAKFSLGSADRSDELEKFRAESKHWEMEGVLAALEQTIAKKSN</sequence>
<dbReference type="SUPFAM" id="SSF52540">
    <property type="entry name" value="P-loop containing nucleoside triphosphate hydrolases"/>
    <property type="match status" value="1"/>
</dbReference>
<comment type="caution">
    <text evidence="2">The sequence shown here is derived from an EMBL/GenBank/DDBJ whole genome shotgun (WGS) entry which is preliminary data.</text>
</comment>
<dbReference type="RefSeq" id="WP_189564038.1">
    <property type="nucleotide sequence ID" value="NZ_BMXF01000001.1"/>
</dbReference>
<dbReference type="EMBL" id="BMXF01000001">
    <property type="protein sequence ID" value="GHB64908.1"/>
    <property type="molecule type" value="Genomic_DNA"/>
</dbReference>
<dbReference type="Gene3D" id="3.40.50.300">
    <property type="entry name" value="P-loop containing nucleotide triphosphate hydrolases"/>
    <property type="match status" value="1"/>
</dbReference>
<evidence type="ECO:0000259" key="1">
    <source>
        <dbReference type="PROSITE" id="PS50011"/>
    </source>
</evidence>
<feature type="domain" description="Protein kinase" evidence="1">
    <location>
        <begin position="1"/>
        <end position="264"/>
    </location>
</feature>
<accession>A0A8J3G8H5</accession>
<evidence type="ECO:0000313" key="2">
    <source>
        <dbReference type="EMBL" id="GHB64908.1"/>
    </source>
</evidence>
<proteinExistence type="predicted"/>
<reference evidence="2 3" key="1">
    <citation type="journal article" date="2014" name="Int. J. Syst. Evol. Microbiol.">
        <title>Complete genome sequence of Corynebacterium casei LMG S-19264T (=DSM 44701T), isolated from a smear-ripened cheese.</title>
        <authorList>
            <consortium name="US DOE Joint Genome Institute (JGI-PGF)"/>
            <person name="Walter F."/>
            <person name="Albersmeier A."/>
            <person name="Kalinowski J."/>
            <person name="Ruckert C."/>
        </authorList>
    </citation>
    <scope>NUCLEOTIDE SEQUENCE [LARGE SCALE GENOMIC DNA]</scope>
    <source>
        <strain evidence="2 3">KCTC 12866</strain>
    </source>
</reference>
<dbReference type="PANTHER" id="PTHR43642">
    <property type="entry name" value="HYBRID SIGNAL TRANSDUCTION HISTIDINE KINASE G"/>
    <property type="match status" value="1"/>
</dbReference>
<dbReference type="SMART" id="SM00220">
    <property type="entry name" value="S_TKc"/>
    <property type="match status" value="1"/>
</dbReference>
<keyword evidence="3" id="KW-1185">Reference proteome</keyword>
<name>A0A8J3G8H5_9BACT</name>
<dbReference type="Pfam" id="PF00069">
    <property type="entry name" value="Pkinase"/>
    <property type="match status" value="1"/>
</dbReference>
<dbReference type="InterPro" id="IPR011009">
    <property type="entry name" value="Kinase-like_dom_sf"/>
</dbReference>
<dbReference type="InterPro" id="IPR027417">
    <property type="entry name" value="P-loop_NTPase"/>
</dbReference>
<dbReference type="InterPro" id="IPR041664">
    <property type="entry name" value="AAA_16"/>
</dbReference>
<dbReference type="SUPFAM" id="SSF56112">
    <property type="entry name" value="Protein kinase-like (PK-like)"/>
    <property type="match status" value="1"/>
</dbReference>
<dbReference type="InterPro" id="IPR000719">
    <property type="entry name" value="Prot_kinase_dom"/>
</dbReference>
<evidence type="ECO:0000313" key="3">
    <source>
        <dbReference type="Proteomes" id="UP000598271"/>
    </source>
</evidence>
<dbReference type="GO" id="GO:0004672">
    <property type="term" value="F:protein kinase activity"/>
    <property type="evidence" value="ECO:0007669"/>
    <property type="project" value="InterPro"/>
</dbReference>
<dbReference type="AlphaFoldDB" id="A0A8J3G8H5"/>
<dbReference type="InterPro" id="IPR053159">
    <property type="entry name" value="Hybrid_Histidine_Kinase"/>
</dbReference>
<dbReference type="InterPro" id="IPR008266">
    <property type="entry name" value="Tyr_kinase_AS"/>
</dbReference>
<dbReference type="GO" id="GO:0005524">
    <property type="term" value="F:ATP binding"/>
    <property type="evidence" value="ECO:0007669"/>
    <property type="project" value="InterPro"/>
</dbReference>
<dbReference type="PROSITE" id="PS00109">
    <property type="entry name" value="PROTEIN_KINASE_TYR"/>
    <property type="match status" value="1"/>
</dbReference>
<dbReference type="Proteomes" id="UP000598271">
    <property type="component" value="Unassembled WGS sequence"/>
</dbReference>
<dbReference type="Pfam" id="PF13191">
    <property type="entry name" value="AAA_16"/>
    <property type="match status" value="1"/>
</dbReference>
<gene>
    <name evidence="2" type="ORF">GCM10007390_18730</name>
</gene>
<protein>
    <recommendedName>
        <fullName evidence="1">Protein kinase domain-containing protein</fullName>
    </recommendedName>
</protein>